<feature type="binding site" evidence="3">
    <location>
        <position position="109"/>
    </location>
    <ligand>
        <name>substrate</name>
    </ligand>
</feature>
<name>A0ABP9FG38_9GAMM</name>
<evidence type="ECO:0000256" key="1">
    <source>
        <dbReference type="ARBA" id="ARBA00022503"/>
    </source>
</evidence>
<dbReference type="Proteomes" id="UP001499988">
    <property type="component" value="Unassembled WGS sequence"/>
</dbReference>
<evidence type="ECO:0000313" key="6">
    <source>
        <dbReference type="Proteomes" id="UP001499988"/>
    </source>
</evidence>
<dbReference type="EC" id="3.5.3.23" evidence="3 4"/>
<comment type="function">
    <text evidence="3">Catalyzes the hydrolysis of N(2)-succinylarginine into N(2)-succinylornithine, ammonia and CO(2).</text>
</comment>
<feature type="binding site" evidence="3">
    <location>
        <position position="251"/>
    </location>
    <ligand>
        <name>substrate</name>
    </ligand>
</feature>
<proteinExistence type="inferred from homology"/>
<dbReference type="SUPFAM" id="SSF55909">
    <property type="entry name" value="Pentein"/>
    <property type="match status" value="1"/>
</dbReference>
<feature type="active site" evidence="3">
    <location>
        <position position="249"/>
    </location>
</feature>
<dbReference type="NCBIfam" id="TIGR03241">
    <property type="entry name" value="arg_catab_astB"/>
    <property type="match status" value="1"/>
</dbReference>
<evidence type="ECO:0000256" key="2">
    <source>
        <dbReference type="ARBA" id="ARBA00022801"/>
    </source>
</evidence>
<dbReference type="InterPro" id="IPR007079">
    <property type="entry name" value="SuccinylArg_d-Hdrlase_AstB"/>
</dbReference>
<feature type="binding site" evidence="3">
    <location>
        <position position="361"/>
    </location>
    <ligand>
        <name>substrate</name>
    </ligand>
</feature>
<keyword evidence="6" id="KW-1185">Reference proteome</keyword>
<keyword evidence="2 3" id="KW-0378">Hydrolase</keyword>
<comment type="subunit">
    <text evidence="3">Homodimer.</text>
</comment>
<dbReference type="Gene3D" id="3.75.10.20">
    <property type="entry name" value="Succinylarginine dihydrolase"/>
    <property type="match status" value="1"/>
</dbReference>
<protein>
    <recommendedName>
        <fullName evidence="3 4">N-succinylarginine dihydrolase</fullName>
        <ecNumber evidence="3 4">3.5.3.23</ecNumber>
    </recommendedName>
</protein>
<dbReference type="RefSeq" id="WP_345337160.1">
    <property type="nucleotide sequence ID" value="NZ_BAABJZ010000104.1"/>
</dbReference>
<accession>A0ABP9FG38</accession>
<comment type="caution">
    <text evidence="5">The sequence shown here is derived from an EMBL/GenBank/DDBJ whole genome shotgun (WGS) entry which is preliminary data.</text>
</comment>
<reference evidence="6" key="1">
    <citation type="journal article" date="2019" name="Int. J. Syst. Evol. Microbiol.">
        <title>The Global Catalogue of Microorganisms (GCM) 10K type strain sequencing project: providing services to taxonomists for standard genome sequencing and annotation.</title>
        <authorList>
            <consortium name="The Broad Institute Genomics Platform"/>
            <consortium name="The Broad Institute Genome Sequencing Center for Infectious Disease"/>
            <person name="Wu L."/>
            <person name="Ma J."/>
        </authorList>
    </citation>
    <scope>NUCLEOTIDE SEQUENCE [LARGE SCALE GENOMIC DNA]</scope>
    <source>
        <strain evidence="6">JCM 18401</strain>
    </source>
</reference>
<gene>
    <name evidence="3 5" type="primary">astB</name>
    <name evidence="5" type="ORF">GCM10023333_38860</name>
</gene>
<feature type="binding site" evidence="3">
    <location>
        <begin position="18"/>
        <end position="27"/>
    </location>
    <ligand>
        <name>substrate</name>
    </ligand>
</feature>
<dbReference type="InterPro" id="IPR037031">
    <property type="entry name" value="AstB_sf"/>
</dbReference>
<feature type="binding site" evidence="3">
    <location>
        <begin position="136"/>
        <end position="137"/>
    </location>
    <ligand>
        <name>substrate</name>
    </ligand>
</feature>
<keyword evidence="1 3" id="KW-0056">Arginine metabolism</keyword>
<dbReference type="PANTHER" id="PTHR30420">
    <property type="entry name" value="N-SUCCINYLARGININE DIHYDROLASE"/>
    <property type="match status" value="1"/>
</dbReference>
<comment type="catalytic activity">
    <reaction evidence="3">
        <text>N(2)-succinyl-L-arginine + 2 H2O + 2 H(+) = N(2)-succinyl-L-ornithine + 2 NH4(+) + CO2</text>
        <dbReference type="Rhea" id="RHEA:19533"/>
        <dbReference type="ChEBI" id="CHEBI:15377"/>
        <dbReference type="ChEBI" id="CHEBI:15378"/>
        <dbReference type="ChEBI" id="CHEBI:16526"/>
        <dbReference type="ChEBI" id="CHEBI:28938"/>
        <dbReference type="ChEBI" id="CHEBI:58241"/>
        <dbReference type="ChEBI" id="CHEBI:58514"/>
        <dbReference type="EC" id="3.5.3.23"/>
    </reaction>
</comment>
<comment type="similarity">
    <text evidence="3">Belongs to the succinylarginine dihydrolase family.</text>
</comment>
<feature type="active site" description="Nucleophile" evidence="3">
    <location>
        <position position="367"/>
    </location>
</feature>
<feature type="active site" evidence="3">
    <location>
        <position position="173"/>
    </location>
</feature>
<dbReference type="HAMAP" id="MF_01172">
    <property type="entry name" value="AstB"/>
    <property type="match status" value="1"/>
</dbReference>
<comment type="pathway">
    <text evidence="3">Amino-acid degradation; L-arginine degradation via AST pathway; L-glutamate and succinate from L-arginine: step 2/5.</text>
</comment>
<sequence>MHYEANFDGLVGPTHNYAGLSFGNIASGSNANAVANPRAAALQGLDKMLALQQMGLVQGVLPPQSRPDLDTLRQLGFSGQPGQILDAAYRQAPELLLACYSASSMWSANAATVSPSADSADGKIHFTPANLINKLHRAIEPVQTQRTLQAVFSDPDHFVHHQPLPSHPTLGDEGAANHTRLCRQYGEAGLQLFVYGRSECRKDELEPVHFPARHTLEASQAVARLHQLAPERTLFLQQNPAVIDQGVFHNDVIAVGNRELLLCHQQAFFEQANALDRIHQAFGEGLTVLEVPTEAVSIDSAVQSYLFNTQLLTLPDGRHVLVAPTECQDNTEVNTYLRELTGSTGPIAEVIYLDVKQSMQNGGGPACLRLRVVLSERERAAVNPECLIDPAKHQQLTQWVQRYYRDQLSLDDLRDPALLDESQSALDQLTQLLSLGSIYPFQR</sequence>
<organism evidence="5 6">
    <name type="scientific">Ferrimonas pelagia</name>
    <dbReference type="NCBI Taxonomy" id="1177826"/>
    <lineage>
        <taxon>Bacteria</taxon>
        <taxon>Pseudomonadati</taxon>
        <taxon>Pseudomonadota</taxon>
        <taxon>Gammaproteobacteria</taxon>
        <taxon>Alteromonadales</taxon>
        <taxon>Ferrimonadaceae</taxon>
        <taxon>Ferrimonas</taxon>
    </lineage>
</organism>
<dbReference type="EMBL" id="BAABJZ010000104">
    <property type="protein sequence ID" value="GAA4901129.1"/>
    <property type="molecule type" value="Genomic_DNA"/>
</dbReference>
<dbReference type="Pfam" id="PF04996">
    <property type="entry name" value="AstB"/>
    <property type="match status" value="1"/>
</dbReference>
<feature type="binding site" evidence="3">
    <location>
        <position position="213"/>
    </location>
    <ligand>
        <name>substrate</name>
    </ligand>
</feature>
<evidence type="ECO:0000313" key="5">
    <source>
        <dbReference type="EMBL" id="GAA4901129.1"/>
    </source>
</evidence>
<evidence type="ECO:0000256" key="3">
    <source>
        <dbReference type="HAMAP-Rule" id="MF_01172"/>
    </source>
</evidence>
<evidence type="ECO:0000256" key="4">
    <source>
        <dbReference type="NCBIfam" id="TIGR03241"/>
    </source>
</evidence>
<dbReference type="PANTHER" id="PTHR30420:SF2">
    <property type="entry name" value="N-SUCCINYLARGININE DIHYDROLASE"/>
    <property type="match status" value="1"/>
</dbReference>
<dbReference type="NCBIfam" id="NF009789">
    <property type="entry name" value="PRK13281.1"/>
    <property type="match status" value="1"/>
</dbReference>